<dbReference type="NCBIfam" id="NF045485">
    <property type="entry name" value="FPPsyn"/>
    <property type="match status" value="1"/>
</dbReference>
<evidence type="ECO:0000256" key="3">
    <source>
        <dbReference type="ARBA" id="ARBA00012439"/>
    </source>
</evidence>
<dbReference type="RefSeq" id="WP_057707019.1">
    <property type="nucleotide sequence ID" value="NZ_JQCL01000080.1"/>
</dbReference>
<keyword evidence="14" id="KW-1185">Reference proteome</keyword>
<dbReference type="InterPro" id="IPR000092">
    <property type="entry name" value="Polyprenyl_synt"/>
</dbReference>
<dbReference type="PANTHER" id="PTHR43281">
    <property type="entry name" value="FARNESYL DIPHOSPHATE SYNTHASE"/>
    <property type="match status" value="1"/>
</dbReference>
<dbReference type="InterPro" id="IPR033749">
    <property type="entry name" value="Polyprenyl_synt_CS"/>
</dbReference>
<dbReference type="Proteomes" id="UP000051783">
    <property type="component" value="Unassembled WGS sequence"/>
</dbReference>
<keyword evidence="5 12" id="KW-0808">Transferase</keyword>
<dbReference type="PROSITE" id="PS00723">
    <property type="entry name" value="POLYPRENYL_SYNTHASE_1"/>
    <property type="match status" value="1"/>
</dbReference>
<evidence type="ECO:0000256" key="5">
    <source>
        <dbReference type="ARBA" id="ARBA00022679"/>
    </source>
</evidence>
<dbReference type="EC" id="2.5.1.10" evidence="3"/>
<evidence type="ECO:0000256" key="9">
    <source>
        <dbReference type="ARBA" id="ARBA00032380"/>
    </source>
</evidence>
<dbReference type="PATRIC" id="fig|942150.3.peg.524"/>
<name>A0A0R2M4Z3_9LACO</name>
<dbReference type="SUPFAM" id="SSF48576">
    <property type="entry name" value="Terpenoid synthases"/>
    <property type="match status" value="1"/>
</dbReference>
<keyword evidence="8" id="KW-0414">Isoprene biosynthesis</keyword>
<comment type="cofactor">
    <cofactor evidence="1">
        <name>Mg(2+)</name>
        <dbReference type="ChEBI" id="CHEBI:18420"/>
    </cofactor>
</comment>
<dbReference type="STRING" id="942150.IV64_GL000510"/>
<evidence type="ECO:0000256" key="12">
    <source>
        <dbReference type="RuleBase" id="RU004466"/>
    </source>
</evidence>
<keyword evidence="6" id="KW-0479">Metal-binding</keyword>
<dbReference type="GO" id="GO:0005737">
    <property type="term" value="C:cytoplasm"/>
    <property type="evidence" value="ECO:0007669"/>
    <property type="project" value="UniProtKB-ARBA"/>
</dbReference>
<proteinExistence type="inferred from homology"/>
<evidence type="ECO:0000256" key="4">
    <source>
        <dbReference type="ARBA" id="ARBA00015100"/>
    </source>
</evidence>
<dbReference type="PROSITE" id="PS00444">
    <property type="entry name" value="POLYPRENYL_SYNTHASE_2"/>
    <property type="match status" value="1"/>
</dbReference>
<dbReference type="FunFam" id="1.10.600.10:FF:000001">
    <property type="entry name" value="Geranylgeranyl diphosphate synthase"/>
    <property type="match status" value="1"/>
</dbReference>
<dbReference type="InterPro" id="IPR008949">
    <property type="entry name" value="Isoprenoid_synthase_dom_sf"/>
</dbReference>
<evidence type="ECO:0000256" key="10">
    <source>
        <dbReference type="ARBA" id="ARBA00032873"/>
    </source>
</evidence>
<dbReference type="Pfam" id="PF00348">
    <property type="entry name" value="polyprenyl_synt"/>
    <property type="match status" value="1"/>
</dbReference>
<accession>A0A0R2M4Z3</accession>
<dbReference type="Gene3D" id="1.10.600.10">
    <property type="entry name" value="Farnesyl Diphosphate Synthase"/>
    <property type="match status" value="1"/>
</dbReference>
<evidence type="ECO:0000313" key="14">
    <source>
        <dbReference type="Proteomes" id="UP000051783"/>
    </source>
</evidence>
<dbReference type="InterPro" id="IPR053378">
    <property type="entry name" value="Prenyl_diphosphate_synthase"/>
</dbReference>
<dbReference type="CDD" id="cd00685">
    <property type="entry name" value="Trans_IPPS_HT"/>
    <property type="match status" value="1"/>
</dbReference>
<evidence type="ECO:0000313" key="13">
    <source>
        <dbReference type="EMBL" id="KRO08423.1"/>
    </source>
</evidence>
<gene>
    <name evidence="13" type="ORF">IV64_GL000510</name>
</gene>
<evidence type="ECO:0000256" key="1">
    <source>
        <dbReference type="ARBA" id="ARBA00001946"/>
    </source>
</evidence>
<evidence type="ECO:0000256" key="6">
    <source>
        <dbReference type="ARBA" id="ARBA00022723"/>
    </source>
</evidence>
<comment type="catalytic activity">
    <reaction evidence="11">
        <text>isopentenyl diphosphate + (2E)-geranyl diphosphate = (2E,6E)-farnesyl diphosphate + diphosphate</text>
        <dbReference type="Rhea" id="RHEA:19361"/>
        <dbReference type="ChEBI" id="CHEBI:33019"/>
        <dbReference type="ChEBI" id="CHEBI:58057"/>
        <dbReference type="ChEBI" id="CHEBI:128769"/>
        <dbReference type="ChEBI" id="CHEBI:175763"/>
        <dbReference type="EC" id="2.5.1.10"/>
    </reaction>
</comment>
<dbReference type="EMBL" id="JQCL01000080">
    <property type="protein sequence ID" value="KRO08423.1"/>
    <property type="molecule type" value="Genomic_DNA"/>
</dbReference>
<organism evidence="13 14">
    <name type="scientific">Lactiplantibacillus xiangfangensis</name>
    <dbReference type="NCBI Taxonomy" id="942150"/>
    <lineage>
        <taxon>Bacteria</taxon>
        <taxon>Bacillati</taxon>
        <taxon>Bacillota</taxon>
        <taxon>Bacilli</taxon>
        <taxon>Lactobacillales</taxon>
        <taxon>Lactobacillaceae</taxon>
        <taxon>Lactiplantibacillus</taxon>
    </lineage>
</organism>
<dbReference type="PANTHER" id="PTHR43281:SF1">
    <property type="entry name" value="FARNESYL DIPHOSPHATE SYNTHASE"/>
    <property type="match status" value="1"/>
</dbReference>
<dbReference type="SFLD" id="SFLDG01017">
    <property type="entry name" value="Polyprenyl_Transferase_Like"/>
    <property type="match status" value="1"/>
</dbReference>
<evidence type="ECO:0000256" key="11">
    <source>
        <dbReference type="ARBA" id="ARBA00049399"/>
    </source>
</evidence>
<dbReference type="GO" id="GO:0046872">
    <property type="term" value="F:metal ion binding"/>
    <property type="evidence" value="ECO:0007669"/>
    <property type="project" value="UniProtKB-KW"/>
</dbReference>
<comment type="similarity">
    <text evidence="2 12">Belongs to the FPP/GGPP synthase family.</text>
</comment>
<dbReference type="GO" id="GO:0004337">
    <property type="term" value="F:(2E,6E)-farnesyl diphosphate synthase activity"/>
    <property type="evidence" value="ECO:0007669"/>
    <property type="project" value="UniProtKB-EC"/>
</dbReference>
<evidence type="ECO:0000256" key="7">
    <source>
        <dbReference type="ARBA" id="ARBA00022842"/>
    </source>
</evidence>
<evidence type="ECO:0000256" key="8">
    <source>
        <dbReference type="ARBA" id="ARBA00023229"/>
    </source>
</evidence>
<evidence type="ECO:0000256" key="2">
    <source>
        <dbReference type="ARBA" id="ARBA00006706"/>
    </source>
</evidence>
<protein>
    <recommendedName>
        <fullName evidence="4">Farnesyl diphosphate synthase</fullName>
        <ecNumber evidence="3">2.5.1.10</ecNumber>
    </recommendedName>
    <alternativeName>
        <fullName evidence="10">(2E,6E)-farnesyl diphosphate synthase</fullName>
    </alternativeName>
    <alternativeName>
        <fullName evidence="9">Geranyltranstransferase</fullName>
    </alternativeName>
</protein>
<dbReference type="GO" id="GO:0016114">
    <property type="term" value="P:terpenoid biosynthetic process"/>
    <property type="evidence" value="ECO:0007669"/>
    <property type="project" value="UniProtKB-ARBA"/>
</dbReference>
<dbReference type="OrthoDB" id="9805316at2"/>
<reference evidence="13 14" key="1">
    <citation type="journal article" date="2015" name="Genome Announc.">
        <title>Expanding the biotechnology potential of lactobacilli through comparative genomics of 213 strains and associated genera.</title>
        <authorList>
            <person name="Sun Z."/>
            <person name="Harris H.M."/>
            <person name="McCann A."/>
            <person name="Guo C."/>
            <person name="Argimon S."/>
            <person name="Zhang W."/>
            <person name="Yang X."/>
            <person name="Jeffery I.B."/>
            <person name="Cooney J.C."/>
            <person name="Kagawa T.F."/>
            <person name="Liu W."/>
            <person name="Song Y."/>
            <person name="Salvetti E."/>
            <person name="Wrobel A."/>
            <person name="Rasinkangas P."/>
            <person name="Parkhill J."/>
            <person name="Rea M.C."/>
            <person name="O'Sullivan O."/>
            <person name="Ritari J."/>
            <person name="Douillard F.P."/>
            <person name="Paul Ross R."/>
            <person name="Yang R."/>
            <person name="Briner A.E."/>
            <person name="Felis G.E."/>
            <person name="de Vos W.M."/>
            <person name="Barrangou R."/>
            <person name="Klaenhammer T.R."/>
            <person name="Caufield P.W."/>
            <person name="Cui Y."/>
            <person name="Zhang H."/>
            <person name="O'Toole P.W."/>
        </authorList>
    </citation>
    <scope>NUCLEOTIDE SEQUENCE [LARGE SCALE GENOMIC DNA]</scope>
    <source>
        <strain evidence="13 14">LMG 26013</strain>
    </source>
</reference>
<comment type="caution">
    <text evidence="13">The sequence shown here is derived from an EMBL/GenBank/DDBJ whole genome shotgun (WGS) entry which is preliminary data.</text>
</comment>
<dbReference type="AlphaFoldDB" id="A0A0R2M4Z3"/>
<sequence>MTKQRLADFEATWVPRINTYLDENLREGSDRETLTAAMRYSVLAGGKRLRPLLTLAVLTTFEQPITAAHLRASVAVELMHTYSLIHDDLPAMDNDALRRGEPTSHVKFGEDIAVLAGDALQPLSFQWIADSGLAPDVIAQQTLALAQATGPRGMVAGQVADVQNTGHQLDLPALQQLHREKTGALIHYAVQAGILQSPVPAPVASELLKFADAFGLAFQIYDDILDVTSTPAQLGKATHKDAGEQKNTYPELLGLAGANDALNTAVKTAQTALQKAADLSQRDFDLLASFLTYFTN</sequence>
<dbReference type="SFLD" id="SFLDS00005">
    <property type="entry name" value="Isoprenoid_Synthase_Type_I"/>
    <property type="match status" value="1"/>
</dbReference>
<keyword evidence="7" id="KW-0460">Magnesium</keyword>